<name>A0A195CV00_9HYME</name>
<reference evidence="1 2" key="1">
    <citation type="submission" date="2016-03" db="EMBL/GenBank/DDBJ databases">
        <title>Cyphomyrmex costatus WGS genome.</title>
        <authorList>
            <person name="Nygaard S."/>
            <person name="Hu H."/>
            <person name="Boomsma J."/>
            <person name="Zhang G."/>
        </authorList>
    </citation>
    <scope>NUCLEOTIDE SEQUENCE [LARGE SCALE GENOMIC DNA]</scope>
    <source>
        <strain evidence="1">MS0001</strain>
        <tissue evidence="1">Whole body</tissue>
    </source>
</reference>
<gene>
    <name evidence="1" type="ORF">ALC62_05118</name>
</gene>
<evidence type="ECO:0000313" key="2">
    <source>
        <dbReference type="Proteomes" id="UP000078542"/>
    </source>
</evidence>
<feature type="non-terminal residue" evidence="1">
    <location>
        <position position="1"/>
    </location>
</feature>
<sequence>VDIRWRYHLTCFAFSQRRGVHWDFMSDSDPRPVLPCGTRSCGQVSNSIFITKNIHINMTLMRKKVIVCFEEMSSRAMDKLVGFIPIPRRRVRLADTRSQVFGSRHAN</sequence>
<dbReference type="AlphaFoldDB" id="A0A195CV00"/>
<dbReference type="Proteomes" id="UP000078542">
    <property type="component" value="Unassembled WGS sequence"/>
</dbReference>
<dbReference type="EMBL" id="KQ977279">
    <property type="protein sequence ID" value="KYN04352.1"/>
    <property type="molecule type" value="Genomic_DNA"/>
</dbReference>
<evidence type="ECO:0000313" key="1">
    <source>
        <dbReference type="EMBL" id="KYN04352.1"/>
    </source>
</evidence>
<protein>
    <submittedName>
        <fullName evidence="1">Uncharacterized protein</fullName>
    </submittedName>
</protein>
<proteinExistence type="predicted"/>
<organism evidence="1 2">
    <name type="scientific">Cyphomyrmex costatus</name>
    <dbReference type="NCBI Taxonomy" id="456900"/>
    <lineage>
        <taxon>Eukaryota</taxon>
        <taxon>Metazoa</taxon>
        <taxon>Ecdysozoa</taxon>
        <taxon>Arthropoda</taxon>
        <taxon>Hexapoda</taxon>
        <taxon>Insecta</taxon>
        <taxon>Pterygota</taxon>
        <taxon>Neoptera</taxon>
        <taxon>Endopterygota</taxon>
        <taxon>Hymenoptera</taxon>
        <taxon>Apocrita</taxon>
        <taxon>Aculeata</taxon>
        <taxon>Formicoidea</taxon>
        <taxon>Formicidae</taxon>
        <taxon>Myrmicinae</taxon>
        <taxon>Cyphomyrmex</taxon>
    </lineage>
</organism>
<keyword evidence="2" id="KW-1185">Reference proteome</keyword>
<accession>A0A195CV00</accession>